<keyword evidence="4" id="KW-0472">Membrane</keyword>
<evidence type="ECO:0000313" key="6">
    <source>
        <dbReference type="EMBL" id="MBI1493540.1"/>
    </source>
</evidence>
<dbReference type="Pfam" id="PF06629">
    <property type="entry name" value="MipA"/>
    <property type="match status" value="1"/>
</dbReference>
<organism evidence="6 7">
    <name type="scientific">Halocynthiibacter styelae</name>
    <dbReference type="NCBI Taxonomy" id="2761955"/>
    <lineage>
        <taxon>Bacteria</taxon>
        <taxon>Pseudomonadati</taxon>
        <taxon>Pseudomonadota</taxon>
        <taxon>Alphaproteobacteria</taxon>
        <taxon>Rhodobacterales</taxon>
        <taxon>Paracoccaceae</taxon>
        <taxon>Halocynthiibacter</taxon>
    </lineage>
</organism>
<evidence type="ECO:0000256" key="5">
    <source>
        <dbReference type="ARBA" id="ARBA00023237"/>
    </source>
</evidence>
<dbReference type="GO" id="GO:0009279">
    <property type="term" value="C:cell outer membrane"/>
    <property type="evidence" value="ECO:0007669"/>
    <property type="project" value="UniProtKB-SubCell"/>
</dbReference>
<dbReference type="Proteomes" id="UP000640583">
    <property type="component" value="Unassembled WGS sequence"/>
</dbReference>
<dbReference type="InterPro" id="IPR010583">
    <property type="entry name" value="MipA"/>
</dbReference>
<reference evidence="6" key="1">
    <citation type="submission" date="2020-10" db="EMBL/GenBank/DDBJ databases">
        <title>Paenihalocynthiibacter styelae gen. nov., sp. nov., isolated from stalked sea squirt Styela clava.</title>
        <authorList>
            <person name="Kim Y.-O."/>
            <person name="Yoon J.-H."/>
        </authorList>
    </citation>
    <scope>NUCLEOTIDE SEQUENCE</scope>
    <source>
        <strain evidence="6">MYP1-1</strain>
    </source>
</reference>
<dbReference type="RefSeq" id="WP_228848381.1">
    <property type="nucleotide sequence ID" value="NZ_JADCKQ010000005.1"/>
</dbReference>
<name>A0A8J7IX16_9RHOB</name>
<evidence type="ECO:0000256" key="4">
    <source>
        <dbReference type="ARBA" id="ARBA00023136"/>
    </source>
</evidence>
<comment type="caution">
    <text evidence="6">The sequence shown here is derived from an EMBL/GenBank/DDBJ whole genome shotgun (WGS) entry which is preliminary data.</text>
</comment>
<dbReference type="AlphaFoldDB" id="A0A8J7IX16"/>
<gene>
    <name evidence="6" type="ORF">H1D41_07850</name>
</gene>
<proteinExistence type="inferred from homology"/>
<evidence type="ECO:0000256" key="3">
    <source>
        <dbReference type="ARBA" id="ARBA00022729"/>
    </source>
</evidence>
<keyword evidence="5" id="KW-0998">Cell outer membrane</keyword>
<dbReference type="EMBL" id="JADCKQ010000005">
    <property type="protein sequence ID" value="MBI1493540.1"/>
    <property type="molecule type" value="Genomic_DNA"/>
</dbReference>
<dbReference type="PANTHER" id="PTHR38776">
    <property type="entry name" value="MLTA-INTERACTING PROTEIN-RELATED"/>
    <property type="match status" value="1"/>
</dbReference>
<accession>A0A8J7IX16</accession>
<sequence>MGITENLRNGSAAAIIVTGMVFTSANAEDNSGWDITIGAGGFVSPEYLGSDETETQAVPMLAIEWNDTFFFGPGGLEYKFLNRGDLSFSASLGYDGGRKESDSTYLTGLGDIDNGAVLGFGLEYEVGPIAPYLELNKYQSGTEGVTVQVGVQGMLPLAVLTGNARPGDMEENDRPGVALLADLSATWANDDYNQGYFGVSAAQASASGLSQYSAGAGVNTVDLELGVIVPLGDHWSLNGLASYTKIIGDAADSPIVKDDDQFSVGAFVAYTF</sequence>
<keyword evidence="3" id="KW-0732">Signal</keyword>
<comment type="subcellular location">
    <subcellularLocation>
        <location evidence="1">Cell outer membrane</location>
    </subcellularLocation>
</comment>
<dbReference type="PANTHER" id="PTHR38776:SF1">
    <property type="entry name" value="MLTA-INTERACTING PROTEIN-RELATED"/>
    <property type="match status" value="1"/>
</dbReference>
<evidence type="ECO:0000313" key="7">
    <source>
        <dbReference type="Proteomes" id="UP000640583"/>
    </source>
</evidence>
<keyword evidence="7" id="KW-1185">Reference proteome</keyword>
<comment type="similarity">
    <text evidence="2">Belongs to the MipA/OmpV family.</text>
</comment>
<evidence type="ECO:0000256" key="2">
    <source>
        <dbReference type="ARBA" id="ARBA00005722"/>
    </source>
</evidence>
<protein>
    <submittedName>
        <fullName evidence="6">MipA/OmpV family protein</fullName>
    </submittedName>
</protein>
<evidence type="ECO:0000256" key="1">
    <source>
        <dbReference type="ARBA" id="ARBA00004442"/>
    </source>
</evidence>